<dbReference type="SUPFAM" id="SSF57756">
    <property type="entry name" value="Retrovirus zinc finger-like domains"/>
    <property type="match status" value="1"/>
</dbReference>
<feature type="domain" description="CCHC-type" evidence="2">
    <location>
        <begin position="223"/>
        <end position="239"/>
    </location>
</feature>
<dbReference type="OrthoDB" id="1706811at2759"/>
<gene>
    <name evidence="3" type="ORF">CFOL_v3_08822</name>
</gene>
<comment type="caution">
    <text evidence="3">The sequence shown here is derived from an EMBL/GenBank/DDBJ whole genome shotgun (WGS) entry which is preliminary data.</text>
</comment>
<evidence type="ECO:0000256" key="1">
    <source>
        <dbReference type="SAM" id="MobiDB-lite"/>
    </source>
</evidence>
<organism evidence="3 4">
    <name type="scientific">Cephalotus follicularis</name>
    <name type="common">Albany pitcher plant</name>
    <dbReference type="NCBI Taxonomy" id="3775"/>
    <lineage>
        <taxon>Eukaryota</taxon>
        <taxon>Viridiplantae</taxon>
        <taxon>Streptophyta</taxon>
        <taxon>Embryophyta</taxon>
        <taxon>Tracheophyta</taxon>
        <taxon>Spermatophyta</taxon>
        <taxon>Magnoliopsida</taxon>
        <taxon>eudicotyledons</taxon>
        <taxon>Gunneridae</taxon>
        <taxon>Pentapetalae</taxon>
        <taxon>rosids</taxon>
        <taxon>fabids</taxon>
        <taxon>Oxalidales</taxon>
        <taxon>Cephalotaceae</taxon>
        <taxon>Cephalotus</taxon>
    </lineage>
</organism>
<evidence type="ECO:0000313" key="3">
    <source>
        <dbReference type="EMBL" id="GAV65307.1"/>
    </source>
</evidence>
<dbReference type="PANTHER" id="PTHR34222:SF100">
    <property type="entry name" value="CCHC-TYPE DOMAIN-CONTAINING PROTEIN"/>
    <property type="match status" value="1"/>
</dbReference>
<protein>
    <submittedName>
        <fullName evidence="3">UBN2_3 domain-containing protein</fullName>
    </submittedName>
</protein>
<proteinExistence type="predicted"/>
<dbReference type="Proteomes" id="UP000187406">
    <property type="component" value="Unassembled WGS sequence"/>
</dbReference>
<dbReference type="GO" id="GO:0003676">
    <property type="term" value="F:nucleic acid binding"/>
    <property type="evidence" value="ECO:0007669"/>
    <property type="project" value="InterPro"/>
</dbReference>
<dbReference type="InterPro" id="IPR001878">
    <property type="entry name" value="Znf_CCHC"/>
</dbReference>
<keyword evidence="4" id="KW-1185">Reference proteome</keyword>
<feature type="compositionally biased region" description="Polar residues" evidence="1">
    <location>
        <begin position="175"/>
        <end position="191"/>
    </location>
</feature>
<dbReference type="InParanoid" id="A0A1Q3BB85"/>
<dbReference type="SMART" id="SM00343">
    <property type="entry name" value="ZnF_C2HC"/>
    <property type="match status" value="2"/>
</dbReference>
<feature type="region of interest" description="Disordered" evidence="1">
    <location>
        <begin position="171"/>
        <end position="191"/>
    </location>
</feature>
<accession>A0A1Q3BB85</accession>
<dbReference type="Gene3D" id="4.10.60.10">
    <property type="entry name" value="Zinc finger, CCHC-type"/>
    <property type="match status" value="1"/>
</dbReference>
<dbReference type="Pfam" id="PF14223">
    <property type="entry name" value="Retrotran_gag_2"/>
    <property type="match status" value="1"/>
</dbReference>
<dbReference type="EMBL" id="BDDD01000401">
    <property type="protein sequence ID" value="GAV65307.1"/>
    <property type="molecule type" value="Genomic_DNA"/>
</dbReference>
<sequence>MYVTGKELWEIVDETLAEAEDAKSAGYIKWHIQNAKVASWMLSTVESHIAVNLRPYETSSTMWTYLKEVYFQDNEARRFQLEIQQGDRSVQEYYFAFMALWQEYSSLVYGEQPDASVKVIQGIHATSHKHQFLMKLRREFEYVWSSLLNRPPVPSLSTCLNDVLHEEQRLRTQDQLDNQSRSGPSEVAFTTMSKPARKDMIKIQCYSCHVYGHYASHCKKKKVCDYCKSSGHVISQCTRRPQNHTSSFGQAFHTPIVPPTEEATGSFSISPEVLQ</sequence>
<feature type="domain" description="CCHC-type" evidence="2">
    <location>
        <begin position="204"/>
        <end position="220"/>
    </location>
</feature>
<evidence type="ECO:0000259" key="2">
    <source>
        <dbReference type="SMART" id="SM00343"/>
    </source>
</evidence>
<dbReference type="PANTHER" id="PTHR34222">
    <property type="entry name" value="GAG_PRE-INTEGRS DOMAIN-CONTAINING PROTEIN"/>
    <property type="match status" value="1"/>
</dbReference>
<evidence type="ECO:0000313" key="4">
    <source>
        <dbReference type="Proteomes" id="UP000187406"/>
    </source>
</evidence>
<dbReference type="GO" id="GO:0008270">
    <property type="term" value="F:zinc ion binding"/>
    <property type="evidence" value="ECO:0007669"/>
    <property type="project" value="InterPro"/>
</dbReference>
<dbReference type="AlphaFoldDB" id="A0A1Q3BB85"/>
<dbReference type="InterPro" id="IPR036875">
    <property type="entry name" value="Znf_CCHC_sf"/>
</dbReference>
<reference evidence="4" key="1">
    <citation type="submission" date="2016-04" db="EMBL/GenBank/DDBJ databases">
        <title>Cephalotus genome sequencing.</title>
        <authorList>
            <person name="Fukushima K."/>
            <person name="Hasebe M."/>
            <person name="Fang X."/>
        </authorList>
    </citation>
    <scope>NUCLEOTIDE SEQUENCE [LARGE SCALE GENOMIC DNA]</scope>
    <source>
        <strain evidence="4">cv. St1</strain>
    </source>
</reference>
<name>A0A1Q3BB85_CEPFO</name>